<protein>
    <submittedName>
        <fullName evidence="3">ORF6C domain-containing protein</fullName>
    </submittedName>
</protein>
<comment type="caution">
    <text evidence="3">The sequence shown here is derived from an EMBL/GenBank/DDBJ whole genome shotgun (WGS) entry which is preliminary data.</text>
</comment>
<sequence>MNLLPVEQKVVDFNGSEIVTVKANDNKIYAAVKWICAGMGLTDGQYQNQTRKLNEDMVLQQGIAKMQLPTNSGIQNILCIDLDYLPLWLAKINVSIIENKDVQTKLVEYQLKAKDTLAQAFMNRQPVTIEDAVIYSMNELKQIKQWQQKQEQEVIQLKLVVDNEVWITEHQKQQIKDMVGKRVYGLRNEGYESSFQAIYGALKRHFGVAKYDKIPRKEFETAAKFINGWYPTVKNGLVI</sequence>
<feature type="domain" description="Antirepressor protein ant N-terminal" evidence="1">
    <location>
        <begin position="10"/>
        <end position="124"/>
    </location>
</feature>
<accession>A0A940NJI2</accession>
<dbReference type="Proteomes" id="UP000682134">
    <property type="component" value="Unassembled WGS sequence"/>
</dbReference>
<dbReference type="AlphaFoldDB" id="A0A940NJI2"/>
<proteinExistence type="predicted"/>
<keyword evidence="4" id="KW-1185">Reference proteome</keyword>
<dbReference type="InterPro" id="IPR018875">
    <property type="entry name" value="Antirepressor_Ant_N"/>
</dbReference>
<organism evidence="3 4">
    <name type="scientific">Gottfriedia endophytica</name>
    <dbReference type="NCBI Taxonomy" id="2820819"/>
    <lineage>
        <taxon>Bacteria</taxon>
        <taxon>Bacillati</taxon>
        <taxon>Bacillota</taxon>
        <taxon>Bacilli</taxon>
        <taxon>Bacillales</taxon>
        <taxon>Bacillaceae</taxon>
        <taxon>Gottfriedia</taxon>
    </lineage>
</organism>
<reference evidence="3" key="1">
    <citation type="submission" date="2021-04" db="EMBL/GenBank/DDBJ databases">
        <title>Genome seq and assembly of Bacillus sp.</title>
        <authorList>
            <person name="Chhetri G."/>
        </authorList>
    </citation>
    <scope>NUCLEOTIDE SEQUENCE</scope>
    <source>
        <strain evidence="3">RG28</strain>
    </source>
</reference>
<evidence type="ECO:0000259" key="1">
    <source>
        <dbReference type="Pfam" id="PF10547"/>
    </source>
</evidence>
<evidence type="ECO:0000259" key="2">
    <source>
        <dbReference type="Pfam" id="PF10552"/>
    </source>
</evidence>
<evidence type="ECO:0000313" key="3">
    <source>
        <dbReference type="EMBL" id="MBP0725560.1"/>
    </source>
</evidence>
<dbReference type="Pfam" id="PF10552">
    <property type="entry name" value="ORF6C"/>
    <property type="match status" value="1"/>
</dbReference>
<dbReference type="EMBL" id="JAGIYQ010000005">
    <property type="protein sequence ID" value="MBP0725560.1"/>
    <property type="molecule type" value="Genomic_DNA"/>
</dbReference>
<feature type="domain" description="ORF6C" evidence="2">
    <location>
        <begin position="133"/>
        <end position="234"/>
    </location>
</feature>
<evidence type="ECO:0000313" key="4">
    <source>
        <dbReference type="Proteomes" id="UP000682134"/>
    </source>
</evidence>
<dbReference type="InterPro" id="IPR018878">
    <property type="entry name" value="ORF6C_dom"/>
</dbReference>
<gene>
    <name evidence="3" type="ORF">J5Y03_10205</name>
</gene>
<dbReference type="Pfam" id="PF10547">
    <property type="entry name" value="P22_AR_N"/>
    <property type="match status" value="1"/>
</dbReference>
<dbReference type="RefSeq" id="WP_209405227.1">
    <property type="nucleotide sequence ID" value="NZ_JAGIYQ010000005.1"/>
</dbReference>
<name>A0A940NJI2_9BACI</name>